<dbReference type="Pfam" id="PF10260">
    <property type="entry name" value="SAYSvFN"/>
    <property type="match status" value="1"/>
</dbReference>
<keyword evidence="1" id="KW-0812">Transmembrane</keyword>
<evidence type="ECO:0000313" key="4">
    <source>
        <dbReference type="Proteomes" id="UP001165289"/>
    </source>
</evidence>
<feature type="transmembrane region" description="Helical" evidence="1">
    <location>
        <begin position="46"/>
        <end position="63"/>
    </location>
</feature>
<dbReference type="Proteomes" id="UP001165289">
    <property type="component" value="Unassembled WGS sequence"/>
</dbReference>
<dbReference type="InterPro" id="IPR039159">
    <property type="entry name" value="SAYSD1"/>
</dbReference>
<dbReference type="InterPro" id="IPR019387">
    <property type="entry name" value="SAYSvFN_dom"/>
</dbReference>
<keyword evidence="4" id="KW-1185">Reference proteome</keyword>
<feature type="domain" description="SAYSvFN" evidence="2">
    <location>
        <begin position="31"/>
        <end position="97"/>
    </location>
</feature>
<proteinExistence type="predicted"/>
<evidence type="ECO:0000256" key="1">
    <source>
        <dbReference type="SAM" id="Phobius"/>
    </source>
</evidence>
<dbReference type="PANTHER" id="PTHR13527">
    <property type="entry name" value="SAYSVFN DOMAIN-CONTAINING PROTEIN 1"/>
    <property type="match status" value="1"/>
</dbReference>
<comment type="caution">
    <text evidence="3">The sequence shown here is derived from an EMBL/GenBank/DDBJ whole genome shotgun (WGS) entry which is preliminary data.</text>
</comment>
<organism evidence="3 4">
    <name type="scientific">Oopsacas minuta</name>
    <dbReference type="NCBI Taxonomy" id="111878"/>
    <lineage>
        <taxon>Eukaryota</taxon>
        <taxon>Metazoa</taxon>
        <taxon>Porifera</taxon>
        <taxon>Hexactinellida</taxon>
        <taxon>Hexasterophora</taxon>
        <taxon>Lyssacinosida</taxon>
        <taxon>Leucopsacidae</taxon>
        <taxon>Oopsacas</taxon>
    </lineage>
</organism>
<sequence>MAEKLSFIDQISFYVTNYAKQLDIAILILSLLIWSLFWALFIHHEFGVVFFSLSLISFIFLSLGKKRFKKELSAYSVFNPDCRRLPGTLTGEHVDKGIRLQL</sequence>
<evidence type="ECO:0000259" key="2">
    <source>
        <dbReference type="Pfam" id="PF10260"/>
    </source>
</evidence>
<dbReference type="PANTHER" id="PTHR13527:SF0">
    <property type="entry name" value="SAYSVFN DOMAIN-CONTAINING PROTEIN 1"/>
    <property type="match status" value="1"/>
</dbReference>
<gene>
    <name evidence="3" type="ORF">LOD99_3365</name>
</gene>
<dbReference type="EMBL" id="JAKMXF010000255">
    <property type="protein sequence ID" value="KAI6653863.1"/>
    <property type="molecule type" value="Genomic_DNA"/>
</dbReference>
<accession>A0AAV7JY27</accession>
<name>A0AAV7JY27_9METZ</name>
<evidence type="ECO:0000313" key="3">
    <source>
        <dbReference type="EMBL" id="KAI6653863.1"/>
    </source>
</evidence>
<dbReference type="AlphaFoldDB" id="A0AAV7JY27"/>
<reference evidence="3 4" key="1">
    <citation type="journal article" date="2023" name="BMC Biol.">
        <title>The compact genome of the sponge Oopsacas minuta (Hexactinellida) is lacking key metazoan core genes.</title>
        <authorList>
            <person name="Santini S."/>
            <person name="Schenkelaars Q."/>
            <person name="Jourda C."/>
            <person name="Duchesne M."/>
            <person name="Belahbib H."/>
            <person name="Rocher C."/>
            <person name="Selva M."/>
            <person name="Riesgo A."/>
            <person name="Vervoort M."/>
            <person name="Leys S.P."/>
            <person name="Kodjabachian L."/>
            <person name="Le Bivic A."/>
            <person name="Borchiellini C."/>
            <person name="Claverie J.M."/>
            <person name="Renard E."/>
        </authorList>
    </citation>
    <scope>NUCLEOTIDE SEQUENCE [LARGE SCALE GENOMIC DNA]</scope>
    <source>
        <strain evidence="3">SPO-2</strain>
    </source>
</reference>
<keyword evidence="1" id="KW-0472">Membrane</keyword>
<protein>
    <recommendedName>
        <fullName evidence="2">SAYSvFN domain-containing protein</fullName>
    </recommendedName>
</protein>
<keyword evidence="1" id="KW-1133">Transmembrane helix</keyword>
<feature type="transmembrane region" description="Helical" evidence="1">
    <location>
        <begin position="21"/>
        <end position="40"/>
    </location>
</feature>